<protein>
    <submittedName>
        <fullName evidence="1">Uncharacterized protein</fullName>
    </submittedName>
</protein>
<evidence type="ECO:0000313" key="2">
    <source>
        <dbReference type="Proteomes" id="UP001549143"/>
    </source>
</evidence>
<dbReference type="InterPro" id="IPR036188">
    <property type="entry name" value="FAD/NAD-bd_sf"/>
</dbReference>
<sequence length="35" mass="3518">MDLVPIDGLFAAGELVGGLFYFNYPGGTGPMAGAV</sequence>
<proteinExistence type="predicted"/>
<comment type="caution">
    <text evidence="1">The sequence shown here is derived from an EMBL/GenBank/DDBJ whole genome shotgun (WGS) entry which is preliminary data.</text>
</comment>
<organism evidence="1 2">
    <name type="scientific">Aquamicrobium ahrensii</name>
    <dbReference type="NCBI Taxonomy" id="469551"/>
    <lineage>
        <taxon>Bacteria</taxon>
        <taxon>Pseudomonadati</taxon>
        <taxon>Pseudomonadota</taxon>
        <taxon>Alphaproteobacteria</taxon>
        <taxon>Hyphomicrobiales</taxon>
        <taxon>Phyllobacteriaceae</taxon>
        <taxon>Aquamicrobium</taxon>
    </lineage>
</organism>
<name>A0ABV2KQE5_9HYPH</name>
<evidence type="ECO:0000313" key="1">
    <source>
        <dbReference type="EMBL" id="MET3663062.1"/>
    </source>
</evidence>
<dbReference type="Gene3D" id="3.50.50.60">
    <property type="entry name" value="FAD/NAD(P)-binding domain"/>
    <property type="match status" value="1"/>
</dbReference>
<dbReference type="Proteomes" id="UP001549143">
    <property type="component" value="Unassembled WGS sequence"/>
</dbReference>
<reference evidence="1 2" key="1">
    <citation type="submission" date="2024-06" db="EMBL/GenBank/DDBJ databases">
        <title>Genomic Encyclopedia of Type Strains, Phase IV (KMG-IV): sequencing the most valuable type-strain genomes for metagenomic binning, comparative biology and taxonomic classification.</title>
        <authorList>
            <person name="Goeker M."/>
        </authorList>
    </citation>
    <scope>NUCLEOTIDE SEQUENCE [LARGE SCALE GENOMIC DNA]</scope>
    <source>
        <strain evidence="1 2">DSM 19730</strain>
    </source>
</reference>
<dbReference type="EMBL" id="JBEPMN010000018">
    <property type="protein sequence ID" value="MET3663062.1"/>
    <property type="molecule type" value="Genomic_DNA"/>
</dbReference>
<accession>A0ABV2KQE5</accession>
<keyword evidence="2" id="KW-1185">Reference proteome</keyword>
<gene>
    <name evidence="1" type="ORF">ABID44_003417</name>
</gene>